<keyword evidence="2" id="KW-1003">Cell membrane</keyword>
<proteinExistence type="predicted"/>
<dbReference type="InterPro" id="IPR014755">
    <property type="entry name" value="Cu-Rt/internalin_Ig-like"/>
</dbReference>
<dbReference type="GO" id="GO:0005886">
    <property type="term" value="C:plasma membrane"/>
    <property type="evidence" value="ECO:0007669"/>
    <property type="project" value="UniProtKB-SubCell"/>
</dbReference>
<feature type="transmembrane region" description="Helical" evidence="9">
    <location>
        <begin position="242"/>
        <end position="263"/>
    </location>
</feature>
<dbReference type="EMBL" id="JARGEQ010000096">
    <property type="protein sequence ID" value="MDF1586845.1"/>
    <property type="molecule type" value="Genomic_DNA"/>
</dbReference>
<evidence type="ECO:0000256" key="6">
    <source>
        <dbReference type="ARBA" id="ARBA00022989"/>
    </source>
</evidence>
<reference evidence="14 15" key="1">
    <citation type="submission" date="2023-03" db="EMBL/GenBank/DDBJ databases">
        <title>YIM 152171 draft genome.</title>
        <authorList>
            <person name="Yang Z."/>
        </authorList>
    </citation>
    <scope>NUCLEOTIDE SEQUENCE [LARGE SCALE GENOMIC DNA]</scope>
    <source>
        <strain evidence="14 15">YIM 152171</strain>
    </source>
</reference>
<dbReference type="Proteomes" id="UP001301140">
    <property type="component" value="Unassembled WGS sequence"/>
</dbReference>
<evidence type="ECO:0000256" key="10">
    <source>
        <dbReference type="SAM" id="SignalP"/>
    </source>
</evidence>
<feature type="domain" description="YtkA-like" evidence="13">
    <location>
        <begin position="447"/>
        <end position="515"/>
    </location>
</feature>
<evidence type="ECO:0000313" key="15">
    <source>
        <dbReference type="Proteomes" id="UP001301140"/>
    </source>
</evidence>
<sequence>MRSLACLIGLVLALLGHAADLRAHAVLLETEPPEGARLTAAPPRLALRFSEPVVPIDLQILTNGERLAVPTPAARGGDVLVELPAGLEDGSYLVSYRVRSADTHPIGGSFAFTIGEAAGALAPPAAHAHDRFWTMTALVVRALLYGGLLVVAGARLLTVTVQVPAPITDLMSGPLRVMAWASLGLVALFAGVSGGGLVGGPPAILLTARPWMVALDSPIGTSLAAAAAGLLLLLWEDGRRSAVVRAIAAALVALSFALSGHAVTAASRWITLPAVWLHALGAAFWLGALWPLQLALRHLDPASAAPLIETFSRRASLAVGVLLLAGILLASLQLTSPADLIDTGYGQRLGLKILAVTGLLAVAALNRFRLTPGLRTGAAGRSAQGLRRTLAADMALMALVIGLTASLSLDAPPRALAGHVAGRVPQPAEQTLETTARGHTLGVTVVPAMAGANSLTLRLLAPQGRSLSAEKVEIRLAMPERGIEPMRVAGTLEKDGSYTAAGFFLPVAGAWELRVDVLVDDFTKLIFRTELEIGEAHRH</sequence>
<dbReference type="PANTHER" id="PTHR34820:SF4">
    <property type="entry name" value="INNER MEMBRANE PROTEIN YEBZ"/>
    <property type="match status" value="1"/>
</dbReference>
<keyword evidence="3 9" id="KW-0812">Transmembrane</keyword>
<evidence type="ECO:0000256" key="8">
    <source>
        <dbReference type="ARBA" id="ARBA00023136"/>
    </source>
</evidence>
<accession>A0AAP3XRZ4</accession>
<keyword evidence="6 9" id="KW-1133">Transmembrane helix</keyword>
<dbReference type="Pfam" id="PF04234">
    <property type="entry name" value="CopC"/>
    <property type="match status" value="1"/>
</dbReference>
<dbReference type="InterPro" id="IPR032694">
    <property type="entry name" value="CopC/D"/>
</dbReference>
<evidence type="ECO:0000256" key="4">
    <source>
        <dbReference type="ARBA" id="ARBA00022723"/>
    </source>
</evidence>
<gene>
    <name evidence="14" type="ORF">PZ740_10685</name>
</gene>
<keyword evidence="8 9" id="KW-0472">Membrane</keyword>
<evidence type="ECO:0000256" key="9">
    <source>
        <dbReference type="SAM" id="Phobius"/>
    </source>
</evidence>
<dbReference type="Pfam" id="PF05425">
    <property type="entry name" value="CopD"/>
    <property type="match status" value="1"/>
</dbReference>
<dbReference type="GO" id="GO:0046688">
    <property type="term" value="P:response to copper ion"/>
    <property type="evidence" value="ECO:0007669"/>
    <property type="project" value="InterPro"/>
</dbReference>
<feature type="transmembrane region" description="Helical" evidence="9">
    <location>
        <begin position="218"/>
        <end position="235"/>
    </location>
</feature>
<feature type="transmembrane region" description="Helical" evidence="9">
    <location>
        <begin position="275"/>
        <end position="296"/>
    </location>
</feature>
<dbReference type="GO" id="GO:0005507">
    <property type="term" value="F:copper ion binding"/>
    <property type="evidence" value="ECO:0007669"/>
    <property type="project" value="InterPro"/>
</dbReference>
<feature type="chain" id="PRO_5042909713" evidence="10">
    <location>
        <begin position="19"/>
        <end position="539"/>
    </location>
</feature>
<dbReference type="Gene3D" id="2.60.40.1220">
    <property type="match status" value="1"/>
</dbReference>
<evidence type="ECO:0000259" key="12">
    <source>
        <dbReference type="Pfam" id="PF05425"/>
    </source>
</evidence>
<dbReference type="GO" id="GO:0006825">
    <property type="term" value="P:copper ion transport"/>
    <property type="evidence" value="ECO:0007669"/>
    <property type="project" value="InterPro"/>
</dbReference>
<dbReference type="InterPro" id="IPR014756">
    <property type="entry name" value="Ig_E-set"/>
</dbReference>
<keyword evidence="15" id="KW-1185">Reference proteome</keyword>
<feature type="signal peptide" evidence="10">
    <location>
        <begin position="1"/>
        <end position="18"/>
    </location>
</feature>
<keyword evidence="7" id="KW-0186">Copper</keyword>
<keyword evidence="5 10" id="KW-0732">Signal</keyword>
<evidence type="ECO:0000256" key="2">
    <source>
        <dbReference type="ARBA" id="ARBA00022475"/>
    </source>
</evidence>
<comment type="caution">
    <text evidence="14">The sequence shown here is derived from an EMBL/GenBank/DDBJ whole genome shotgun (WGS) entry which is preliminary data.</text>
</comment>
<dbReference type="RefSeq" id="WP_327789265.1">
    <property type="nucleotide sequence ID" value="NZ_JARGEQ010000096.1"/>
</dbReference>
<dbReference type="GO" id="GO:0042597">
    <property type="term" value="C:periplasmic space"/>
    <property type="evidence" value="ECO:0007669"/>
    <property type="project" value="InterPro"/>
</dbReference>
<feature type="transmembrane region" description="Helical" evidence="9">
    <location>
        <begin position="349"/>
        <end position="368"/>
    </location>
</feature>
<dbReference type="Pfam" id="PF13115">
    <property type="entry name" value="YtkA"/>
    <property type="match status" value="1"/>
</dbReference>
<organism evidence="14 15">
    <name type="scientific">Marinimicrococcus flavescens</name>
    <dbReference type="NCBI Taxonomy" id="3031815"/>
    <lineage>
        <taxon>Bacteria</taxon>
        <taxon>Pseudomonadati</taxon>
        <taxon>Pseudomonadota</taxon>
        <taxon>Alphaproteobacteria</taxon>
        <taxon>Geminicoccales</taxon>
        <taxon>Geminicoccaceae</taxon>
        <taxon>Marinimicrococcus</taxon>
    </lineage>
</organism>
<dbReference type="SUPFAM" id="SSF81296">
    <property type="entry name" value="E set domains"/>
    <property type="match status" value="1"/>
</dbReference>
<dbReference type="AlphaFoldDB" id="A0AAP3XRZ4"/>
<dbReference type="InterPro" id="IPR007348">
    <property type="entry name" value="CopC_dom"/>
</dbReference>
<dbReference type="PANTHER" id="PTHR34820">
    <property type="entry name" value="INNER MEMBRANE PROTEIN YEBZ"/>
    <property type="match status" value="1"/>
</dbReference>
<feature type="transmembrane region" description="Helical" evidence="9">
    <location>
        <begin position="177"/>
        <end position="198"/>
    </location>
</feature>
<evidence type="ECO:0000256" key="5">
    <source>
        <dbReference type="ARBA" id="ARBA00022729"/>
    </source>
</evidence>
<keyword evidence="4" id="KW-0479">Metal-binding</keyword>
<evidence type="ECO:0000256" key="3">
    <source>
        <dbReference type="ARBA" id="ARBA00022692"/>
    </source>
</evidence>
<evidence type="ECO:0000259" key="13">
    <source>
        <dbReference type="Pfam" id="PF13115"/>
    </source>
</evidence>
<feature type="transmembrane region" description="Helical" evidence="9">
    <location>
        <begin position="317"/>
        <end position="334"/>
    </location>
</feature>
<feature type="domain" description="CopC" evidence="11">
    <location>
        <begin position="24"/>
        <end position="114"/>
    </location>
</feature>
<name>A0AAP3XRZ4_9PROT</name>
<evidence type="ECO:0000256" key="7">
    <source>
        <dbReference type="ARBA" id="ARBA00023008"/>
    </source>
</evidence>
<feature type="domain" description="Copper resistance protein D" evidence="12">
    <location>
        <begin position="308"/>
        <end position="407"/>
    </location>
</feature>
<dbReference type="InterPro" id="IPR008457">
    <property type="entry name" value="Cu-R_CopD_dom"/>
</dbReference>
<evidence type="ECO:0000313" key="14">
    <source>
        <dbReference type="EMBL" id="MDF1586845.1"/>
    </source>
</evidence>
<evidence type="ECO:0000256" key="1">
    <source>
        <dbReference type="ARBA" id="ARBA00004651"/>
    </source>
</evidence>
<comment type="subcellular location">
    <subcellularLocation>
        <location evidence="1">Cell membrane</location>
        <topology evidence="1">Multi-pass membrane protein</topology>
    </subcellularLocation>
</comment>
<feature type="transmembrane region" description="Helical" evidence="9">
    <location>
        <begin position="142"/>
        <end position="165"/>
    </location>
</feature>
<evidence type="ECO:0000259" key="11">
    <source>
        <dbReference type="Pfam" id="PF04234"/>
    </source>
</evidence>
<dbReference type="InterPro" id="IPR032693">
    <property type="entry name" value="YtkA-like_dom"/>
</dbReference>
<protein>
    <submittedName>
        <fullName evidence="14">CopD family protein</fullName>
    </submittedName>
</protein>